<keyword evidence="3" id="KW-0411">Iron-sulfur</keyword>
<dbReference type="InterPro" id="IPR017900">
    <property type="entry name" value="4Fe4S_Fe_S_CS"/>
</dbReference>
<dbReference type="GO" id="GO:0046872">
    <property type="term" value="F:metal ion binding"/>
    <property type="evidence" value="ECO:0007669"/>
    <property type="project" value="UniProtKB-KW"/>
</dbReference>
<dbReference type="Gene3D" id="3.30.70.20">
    <property type="match status" value="1"/>
</dbReference>
<gene>
    <name evidence="5" type="ORF">SAMN05216521_105927</name>
</gene>
<name>A0A1I2QJT0_9FIRM</name>
<evidence type="ECO:0000256" key="3">
    <source>
        <dbReference type="ARBA" id="ARBA00023014"/>
    </source>
</evidence>
<keyword evidence="2" id="KW-0408">Iron</keyword>
<protein>
    <submittedName>
        <fullName evidence="5">4Fe-4S dicluster domain-containing protein</fullName>
    </submittedName>
</protein>
<evidence type="ECO:0000259" key="4">
    <source>
        <dbReference type="PROSITE" id="PS51379"/>
    </source>
</evidence>
<dbReference type="Proteomes" id="UP000182121">
    <property type="component" value="Unassembled WGS sequence"/>
</dbReference>
<comment type="caution">
    <text evidence="5">The sequence shown here is derived from an EMBL/GenBank/DDBJ whole genome shotgun (WGS) entry which is preliminary data.</text>
</comment>
<dbReference type="SUPFAM" id="SSF54862">
    <property type="entry name" value="4Fe-4S ferredoxins"/>
    <property type="match status" value="1"/>
</dbReference>
<keyword evidence="1" id="KW-0479">Metal-binding</keyword>
<evidence type="ECO:0000256" key="2">
    <source>
        <dbReference type="ARBA" id="ARBA00023004"/>
    </source>
</evidence>
<dbReference type="AlphaFoldDB" id="A0A1I2QJT0"/>
<proteinExistence type="predicted"/>
<evidence type="ECO:0000313" key="6">
    <source>
        <dbReference type="Proteomes" id="UP000182121"/>
    </source>
</evidence>
<dbReference type="EMBL" id="FOIO01000059">
    <property type="protein sequence ID" value="SEU10508.1"/>
    <property type="molecule type" value="Genomic_DNA"/>
</dbReference>
<dbReference type="Pfam" id="PF13187">
    <property type="entry name" value="Fer4_9"/>
    <property type="match status" value="1"/>
</dbReference>
<reference evidence="5 6" key="1">
    <citation type="submission" date="2016-10" db="EMBL/GenBank/DDBJ databases">
        <authorList>
            <person name="Varghese N."/>
            <person name="Submissions S."/>
        </authorList>
    </citation>
    <scope>NUCLEOTIDE SEQUENCE [LARGE SCALE GENOMIC DNA]</scope>
    <source>
        <strain evidence="5 6">NLAE-zl-C196</strain>
    </source>
</reference>
<accession>A0A1I2QJT0</accession>
<evidence type="ECO:0000256" key="1">
    <source>
        <dbReference type="ARBA" id="ARBA00022723"/>
    </source>
</evidence>
<feature type="domain" description="4Fe-4S ferredoxin-type" evidence="4">
    <location>
        <begin position="1"/>
        <end position="28"/>
    </location>
</feature>
<dbReference type="InterPro" id="IPR017896">
    <property type="entry name" value="4Fe4S_Fe-S-bd"/>
</dbReference>
<sequence length="70" mass="7419">MVEINRGACTGCGQCTRDCIAKNLSLREGKAEVSGTCILCGHCVAVCPVNAVSIPEYDMADVEELSQELL</sequence>
<feature type="domain" description="4Fe-4S ferredoxin-type" evidence="4">
    <location>
        <begin position="29"/>
        <end position="57"/>
    </location>
</feature>
<dbReference type="PROSITE" id="PS51379">
    <property type="entry name" value="4FE4S_FER_2"/>
    <property type="match status" value="2"/>
</dbReference>
<evidence type="ECO:0000313" key="5">
    <source>
        <dbReference type="EMBL" id="SEU10508.1"/>
    </source>
</evidence>
<organism evidence="5 6">
    <name type="scientific">Enterocloster clostridioformis</name>
    <dbReference type="NCBI Taxonomy" id="1531"/>
    <lineage>
        <taxon>Bacteria</taxon>
        <taxon>Bacillati</taxon>
        <taxon>Bacillota</taxon>
        <taxon>Clostridia</taxon>
        <taxon>Lachnospirales</taxon>
        <taxon>Lachnospiraceae</taxon>
        <taxon>Enterocloster</taxon>
    </lineage>
</organism>
<dbReference type="RefSeq" id="WP_235388421.1">
    <property type="nucleotide sequence ID" value="NZ_CAUBGG010000066.1"/>
</dbReference>
<dbReference type="GO" id="GO:0051536">
    <property type="term" value="F:iron-sulfur cluster binding"/>
    <property type="evidence" value="ECO:0007669"/>
    <property type="project" value="UniProtKB-KW"/>
</dbReference>
<dbReference type="PROSITE" id="PS00198">
    <property type="entry name" value="4FE4S_FER_1"/>
    <property type="match status" value="1"/>
</dbReference>